<protein>
    <submittedName>
        <fullName evidence="1">Uncharacterized protein</fullName>
    </submittedName>
</protein>
<evidence type="ECO:0000313" key="2">
    <source>
        <dbReference type="EMBL" id="GJM54304.1"/>
    </source>
</evidence>
<keyword evidence="4" id="KW-1185">Reference proteome</keyword>
<name>A0AAV5AWD5_9FLAO</name>
<dbReference type="Proteomes" id="UP001208692">
    <property type="component" value="Unassembled WGS sequence"/>
</dbReference>
<dbReference type="RefSeq" id="WP_264847522.1">
    <property type="nucleotide sequence ID" value="NZ_BPMA01000059.1"/>
</dbReference>
<organism evidence="1 3">
    <name type="scientific">Capnocytophaga catalasegens</name>
    <dbReference type="NCBI Taxonomy" id="1004260"/>
    <lineage>
        <taxon>Bacteria</taxon>
        <taxon>Pseudomonadati</taxon>
        <taxon>Bacteroidota</taxon>
        <taxon>Flavobacteriia</taxon>
        <taxon>Flavobacteriales</taxon>
        <taxon>Flavobacteriaceae</taxon>
        <taxon>Capnocytophaga</taxon>
    </lineage>
</organism>
<gene>
    <name evidence="1" type="ORF">RCZ15_25390</name>
    <name evidence="2" type="ORF">RCZ16_26200</name>
</gene>
<dbReference type="EMBL" id="BQKB01000086">
    <property type="protein sequence ID" value="GJM54304.1"/>
    <property type="molecule type" value="Genomic_DNA"/>
</dbReference>
<comment type="caution">
    <text evidence="1">The sequence shown here is derived from an EMBL/GenBank/DDBJ whole genome shotgun (WGS) entry which is preliminary data.</text>
</comment>
<sequence>MMSPILKQYIEAATNFRKSNASEESIHYLYDMLYDLEKKDKTSEEKRILVDIYTLLGFHLSAYELFNEVADSKNNKDISKLYTLESKAKSHKNTFILKDLRKLKKKKSVPEFSLSDFELSDDDNGNKSYVSKSVKALIFNKEVNNEDFDIFIYKTFDFAQNFERLKAYLHFLADAKSELIAFYNEKIAPFTNVTADANWYASLEVYAATVGVDIHGKLFAEIEMGDMIDQDHILNIEFSDKNISLLGIDG</sequence>
<evidence type="ECO:0000313" key="1">
    <source>
        <dbReference type="EMBL" id="GJM51566.1"/>
    </source>
</evidence>
<dbReference type="EMBL" id="BQKA01000066">
    <property type="protein sequence ID" value="GJM51566.1"/>
    <property type="molecule type" value="Genomic_DNA"/>
</dbReference>
<evidence type="ECO:0000313" key="3">
    <source>
        <dbReference type="Proteomes" id="UP001207736"/>
    </source>
</evidence>
<proteinExistence type="predicted"/>
<evidence type="ECO:0000313" key="4">
    <source>
        <dbReference type="Proteomes" id="UP001208692"/>
    </source>
</evidence>
<dbReference type="Proteomes" id="UP001207736">
    <property type="component" value="Unassembled WGS sequence"/>
</dbReference>
<accession>A0AAV5AWD5</accession>
<reference evidence="1 4" key="1">
    <citation type="submission" date="2021-11" db="EMBL/GenBank/DDBJ databases">
        <title>Draft genome sequence of Capnocytophaga sp. strain KC07075 isolated from cat oral cavity.</title>
        <authorList>
            <person name="Suzuki M."/>
            <person name="Imaoka K."/>
            <person name="Kimura M."/>
            <person name="Morikawa S."/>
            <person name="Maeda K."/>
        </authorList>
    </citation>
    <scope>NUCLEOTIDE SEQUENCE</scope>
    <source>
        <strain evidence="1">KC07075</strain>
        <strain evidence="2 4">KC07079</strain>
    </source>
</reference>
<dbReference type="AlphaFoldDB" id="A0AAV5AWD5"/>